<evidence type="ECO:0000313" key="3">
    <source>
        <dbReference type="Proteomes" id="UP000325081"/>
    </source>
</evidence>
<protein>
    <submittedName>
        <fullName evidence="2">Leucine--tRNA ligase</fullName>
    </submittedName>
</protein>
<evidence type="ECO:0000313" key="2">
    <source>
        <dbReference type="EMBL" id="GER39995.1"/>
    </source>
</evidence>
<accession>A0A5A7Q485</accession>
<comment type="caution">
    <text evidence="2">The sequence shown here is derived from an EMBL/GenBank/DDBJ whole genome shotgun (WGS) entry which is preliminary data.</text>
</comment>
<gene>
    <name evidence="2" type="ORF">STAS_16650</name>
</gene>
<keyword evidence="2" id="KW-0436">Ligase</keyword>
<organism evidence="2 3">
    <name type="scientific">Striga asiatica</name>
    <name type="common">Asiatic witchweed</name>
    <name type="synonym">Buchnera asiatica</name>
    <dbReference type="NCBI Taxonomy" id="4170"/>
    <lineage>
        <taxon>Eukaryota</taxon>
        <taxon>Viridiplantae</taxon>
        <taxon>Streptophyta</taxon>
        <taxon>Embryophyta</taxon>
        <taxon>Tracheophyta</taxon>
        <taxon>Spermatophyta</taxon>
        <taxon>Magnoliopsida</taxon>
        <taxon>eudicotyledons</taxon>
        <taxon>Gunneridae</taxon>
        <taxon>Pentapetalae</taxon>
        <taxon>asterids</taxon>
        <taxon>lamiids</taxon>
        <taxon>Lamiales</taxon>
        <taxon>Orobanchaceae</taxon>
        <taxon>Buchnereae</taxon>
        <taxon>Striga</taxon>
    </lineage>
</organism>
<evidence type="ECO:0000256" key="1">
    <source>
        <dbReference type="SAM" id="MobiDB-lite"/>
    </source>
</evidence>
<feature type="region of interest" description="Disordered" evidence="1">
    <location>
        <begin position="16"/>
        <end position="81"/>
    </location>
</feature>
<proteinExistence type="predicted"/>
<feature type="compositionally biased region" description="Low complexity" evidence="1">
    <location>
        <begin position="17"/>
        <end position="28"/>
    </location>
</feature>
<reference evidence="3" key="1">
    <citation type="journal article" date="2019" name="Curr. Biol.">
        <title>Genome Sequence of Striga asiatica Provides Insight into the Evolution of Plant Parasitism.</title>
        <authorList>
            <person name="Yoshida S."/>
            <person name="Kim S."/>
            <person name="Wafula E.K."/>
            <person name="Tanskanen J."/>
            <person name="Kim Y.M."/>
            <person name="Honaas L."/>
            <person name="Yang Z."/>
            <person name="Spallek T."/>
            <person name="Conn C.E."/>
            <person name="Ichihashi Y."/>
            <person name="Cheong K."/>
            <person name="Cui S."/>
            <person name="Der J.P."/>
            <person name="Gundlach H."/>
            <person name="Jiao Y."/>
            <person name="Hori C."/>
            <person name="Ishida J.K."/>
            <person name="Kasahara H."/>
            <person name="Kiba T."/>
            <person name="Kim M.S."/>
            <person name="Koo N."/>
            <person name="Laohavisit A."/>
            <person name="Lee Y.H."/>
            <person name="Lumba S."/>
            <person name="McCourt P."/>
            <person name="Mortimer J.C."/>
            <person name="Mutuku J.M."/>
            <person name="Nomura T."/>
            <person name="Sasaki-Sekimoto Y."/>
            <person name="Seto Y."/>
            <person name="Wang Y."/>
            <person name="Wakatake T."/>
            <person name="Sakakibara H."/>
            <person name="Demura T."/>
            <person name="Yamaguchi S."/>
            <person name="Yoneyama K."/>
            <person name="Manabe R.I."/>
            <person name="Nelson D.C."/>
            <person name="Schulman A.H."/>
            <person name="Timko M.P."/>
            <person name="dePamphilis C.W."/>
            <person name="Choi D."/>
            <person name="Shirasu K."/>
        </authorList>
    </citation>
    <scope>NUCLEOTIDE SEQUENCE [LARGE SCALE GENOMIC DNA]</scope>
    <source>
        <strain evidence="3">cv. UVA1</strain>
    </source>
</reference>
<feature type="compositionally biased region" description="Basic residues" evidence="1">
    <location>
        <begin position="33"/>
        <end position="42"/>
    </location>
</feature>
<dbReference type="AlphaFoldDB" id="A0A5A7Q485"/>
<keyword evidence="3" id="KW-1185">Reference proteome</keyword>
<name>A0A5A7Q485_STRAF</name>
<dbReference type="EMBL" id="BKCP01005794">
    <property type="protein sequence ID" value="GER39995.1"/>
    <property type="molecule type" value="Genomic_DNA"/>
</dbReference>
<dbReference type="Proteomes" id="UP000325081">
    <property type="component" value="Unassembled WGS sequence"/>
</dbReference>
<sequence>MATWLTTSEVTEEITMASRASSVSSDAAGKPAQNHRHRRRCGPSKSESPTIGMKSAGGHRPLTTAPFRRRRPSSTDHCSLLTSPSSATLPCLQISSGPFPYQWAVRLFTLSNPSTHWLIFKAQTFFLTEARFFPATSSNNISHPFSHSSCASQSSTEFSVHSVQLQFLASPFMIGPTQDPVQTGLQGLHLAPLSGPGLDSAATGTPNWAGGNSYSRSVTIQNGRGLVVNSTFWVVSWALKADSELSSPIPAEGLRRASKVLQLRNEVFGAQWAGPVPVDSCSDDPVAAFYKDEILQQALQLLGNRTALANTKNKNLYTVGRVGSRQNPDLRLSLGYGFGFKYSDSSYSGCIVQQQKLVRVRIQRAVEKKIRIFINTKNPLHNERPGQLEPAGPGPRPPNKRRFSTHLTGSRVGQDDGRSGHGRQIWI</sequence>
<feature type="region of interest" description="Disordered" evidence="1">
    <location>
        <begin position="379"/>
        <end position="427"/>
    </location>
</feature>
<dbReference type="GO" id="GO:0016874">
    <property type="term" value="F:ligase activity"/>
    <property type="evidence" value="ECO:0007669"/>
    <property type="project" value="UniProtKB-KW"/>
</dbReference>